<name>A0ACD4NRT5_9HYPH</name>
<sequence>MLGISQTDLCRLARCGRNLLNDFERGGHVPRASSVARIRAALEGAGAVFVDAGDGTVLVGVSGRSRPGTTAGPSEGR</sequence>
<evidence type="ECO:0000313" key="2">
    <source>
        <dbReference type="Proteomes" id="UP001163223"/>
    </source>
</evidence>
<dbReference type="Proteomes" id="UP001163223">
    <property type="component" value="Chromosome"/>
</dbReference>
<organism evidence="1 2">
    <name type="scientific">Antarcticirhabdus aurantiaca</name>
    <dbReference type="NCBI Taxonomy" id="2606717"/>
    <lineage>
        <taxon>Bacteria</taxon>
        <taxon>Pseudomonadati</taxon>
        <taxon>Pseudomonadota</taxon>
        <taxon>Alphaproteobacteria</taxon>
        <taxon>Hyphomicrobiales</taxon>
        <taxon>Aurantimonadaceae</taxon>
        <taxon>Antarcticirhabdus</taxon>
    </lineage>
</organism>
<accession>A0ACD4NRT5</accession>
<dbReference type="EMBL" id="CP113520">
    <property type="protein sequence ID" value="WAJ29536.1"/>
    <property type="molecule type" value="Genomic_DNA"/>
</dbReference>
<reference evidence="1" key="1">
    <citation type="submission" date="2022-11" db="EMBL/GenBank/DDBJ databases">
        <title>beta-Carotene-producing bacterium, Jeongeuplla avenae sp. nov., alleviates the salt stress of Arabidopsis seedlings.</title>
        <authorList>
            <person name="Jiang L."/>
            <person name="Lee J."/>
        </authorList>
    </citation>
    <scope>NUCLEOTIDE SEQUENCE</scope>
    <source>
        <strain evidence="1">DY_R2A_6</strain>
    </source>
</reference>
<proteinExistence type="predicted"/>
<gene>
    <name evidence="1" type="ORF">OXU80_04690</name>
</gene>
<protein>
    <submittedName>
        <fullName evidence="1">Helix-turn-helix transcriptional regulator</fullName>
    </submittedName>
</protein>
<keyword evidence="2" id="KW-1185">Reference proteome</keyword>
<evidence type="ECO:0000313" key="1">
    <source>
        <dbReference type="EMBL" id="WAJ29536.1"/>
    </source>
</evidence>